<dbReference type="PANTHER" id="PTHR11439">
    <property type="entry name" value="GAG-POL-RELATED RETROTRANSPOSON"/>
    <property type="match status" value="1"/>
</dbReference>
<sequence length="281" mass="30909">MNLGTDCSLGVWVLIASKLEMALSNFLTIIDDYIKGKFGKAKPVSSEGTKNTGYTRRDEGEHLDDSKPVEAVNEIISILEGLPGKLENSLVSRKSKKQLVLARSSAEAEYKAMNSVTCEVIWIMKALNELKVKVSLPGKVAIGIIKLGSEKSVAQCSSCGVVCVKLESSGADRNLEAIKSHSQGCQDRDPTWDRFCLCKIEIDHLLAFRSIAIEAWKEVMAWWKVSGVFVSSVDDAALLADRVFILAKLKKDFDVVVNTTLWHMEQCNILVQVSEKGSALK</sequence>
<reference evidence="2" key="1">
    <citation type="journal article" date="2022" name="Int. J. Mol. Sci.">
        <title>Draft Genome of Tanacetum Coccineum: Genomic Comparison of Closely Related Tanacetum-Family Plants.</title>
        <authorList>
            <person name="Yamashiro T."/>
            <person name="Shiraishi A."/>
            <person name="Nakayama K."/>
            <person name="Satake H."/>
        </authorList>
    </citation>
    <scope>NUCLEOTIDE SEQUENCE</scope>
</reference>
<reference evidence="2" key="2">
    <citation type="submission" date="2022-01" db="EMBL/GenBank/DDBJ databases">
        <authorList>
            <person name="Yamashiro T."/>
            <person name="Shiraishi A."/>
            <person name="Satake H."/>
            <person name="Nakayama K."/>
        </authorList>
    </citation>
    <scope>NUCLEOTIDE SEQUENCE</scope>
</reference>
<evidence type="ECO:0000256" key="1">
    <source>
        <dbReference type="SAM" id="MobiDB-lite"/>
    </source>
</evidence>
<gene>
    <name evidence="2" type="ORF">Tco_0906768</name>
</gene>
<keyword evidence="3" id="KW-1185">Reference proteome</keyword>
<proteinExistence type="predicted"/>
<accession>A0ABQ5CJQ9</accession>
<evidence type="ECO:0000313" key="3">
    <source>
        <dbReference type="Proteomes" id="UP001151760"/>
    </source>
</evidence>
<organism evidence="2 3">
    <name type="scientific">Tanacetum coccineum</name>
    <dbReference type="NCBI Taxonomy" id="301880"/>
    <lineage>
        <taxon>Eukaryota</taxon>
        <taxon>Viridiplantae</taxon>
        <taxon>Streptophyta</taxon>
        <taxon>Embryophyta</taxon>
        <taxon>Tracheophyta</taxon>
        <taxon>Spermatophyta</taxon>
        <taxon>Magnoliopsida</taxon>
        <taxon>eudicotyledons</taxon>
        <taxon>Gunneridae</taxon>
        <taxon>Pentapetalae</taxon>
        <taxon>asterids</taxon>
        <taxon>campanulids</taxon>
        <taxon>Asterales</taxon>
        <taxon>Asteraceae</taxon>
        <taxon>Asteroideae</taxon>
        <taxon>Anthemideae</taxon>
        <taxon>Anthemidinae</taxon>
        <taxon>Tanacetum</taxon>
    </lineage>
</organism>
<comment type="caution">
    <text evidence="2">The sequence shown here is derived from an EMBL/GenBank/DDBJ whole genome shotgun (WGS) entry which is preliminary data.</text>
</comment>
<name>A0ABQ5CJQ9_9ASTR</name>
<dbReference type="PANTHER" id="PTHR11439:SF489">
    <property type="entry name" value="RNA-DIRECTED DNA POLYMERASE"/>
    <property type="match status" value="1"/>
</dbReference>
<protein>
    <submittedName>
        <fullName evidence="2">Uncharacterized protein</fullName>
    </submittedName>
</protein>
<dbReference type="Proteomes" id="UP001151760">
    <property type="component" value="Unassembled WGS sequence"/>
</dbReference>
<dbReference type="EMBL" id="BQNB010014297">
    <property type="protein sequence ID" value="GJT26493.1"/>
    <property type="molecule type" value="Genomic_DNA"/>
</dbReference>
<feature type="compositionally biased region" description="Basic and acidic residues" evidence="1">
    <location>
        <begin position="55"/>
        <end position="64"/>
    </location>
</feature>
<evidence type="ECO:0000313" key="2">
    <source>
        <dbReference type="EMBL" id="GJT26493.1"/>
    </source>
</evidence>
<feature type="region of interest" description="Disordered" evidence="1">
    <location>
        <begin position="40"/>
        <end position="64"/>
    </location>
</feature>